<dbReference type="RefSeq" id="WP_053191764.1">
    <property type="nucleotide sequence ID" value="NZ_CP014262.1"/>
</dbReference>
<name>A0A3M3EQG5_9PSED</name>
<reference evidence="1 2" key="1">
    <citation type="submission" date="2018-08" db="EMBL/GenBank/DDBJ databases">
        <title>Recombination of ecologically and evolutionarily significant loci maintains genetic cohesion in the Pseudomonas syringae species complex.</title>
        <authorList>
            <person name="Dillon M."/>
            <person name="Thakur S."/>
            <person name="Almeida R.N.D."/>
            <person name="Weir B.S."/>
            <person name="Guttman D.S."/>
        </authorList>
    </citation>
    <scope>NUCLEOTIDE SEQUENCE [LARGE SCALE GENOMIC DNA]</scope>
    <source>
        <strain evidence="1 2">NCPPB2445</strain>
    </source>
</reference>
<dbReference type="KEGG" id="pcg:AXG94_01470"/>
<protein>
    <submittedName>
        <fullName evidence="1">Uncharacterized protein</fullName>
    </submittedName>
</protein>
<organism evidence="1 2">
    <name type="scientific">Pseudomonas corrugata</name>
    <dbReference type="NCBI Taxonomy" id="47879"/>
    <lineage>
        <taxon>Bacteria</taxon>
        <taxon>Pseudomonadati</taxon>
        <taxon>Pseudomonadota</taxon>
        <taxon>Gammaproteobacteria</taxon>
        <taxon>Pseudomonadales</taxon>
        <taxon>Pseudomonadaceae</taxon>
        <taxon>Pseudomonas</taxon>
    </lineage>
</organism>
<gene>
    <name evidence="1" type="ORF">ALQ77_00017</name>
</gene>
<dbReference type="AlphaFoldDB" id="A0A3M3EQG5"/>
<evidence type="ECO:0000313" key="2">
    <source>
        <dbReference type="Proteomes" id="UP000270661"/>
    </source>
</evidence>
<accession>A0A3M3EQG5</accession>
<sequence>MLKTIEQQASASLRQRMEKAGCAFDFLVCALDAGEAITPAYHRQAVDQLFLAIKHLWLERHRQMILDPRCAGATPPDMAWDLDMAMAKPLNRQEIAQLMDADKHAHNPPPFALYEAFCEPPYGTRFSDGDSEVLFREWLDLLGLEAGVEVEVLNWVDNFNVNWLASDEPDPARDPWSDYFDDGLQWWGVWCLSVWNPQRRTLSVLAASITD</sequence>
<proteinExistence type="predicted"/>
<evidence type="ECO:0000313" key="1">
    <source>
        <dbReference type="EMBL" id="RMM51492.1"/>
    </source>
</evidence>
<dbReference type="OrthoDB" id="7596169at2"/>
<dbReference type="Proteomes" id="UP000270661">
    <property type="component" value="Unassembled WGS sequence"/>
</dbReference>
<keyword evidence="2" id="KW-1185">Reference proteome</keyword>
<comment type="caution">
    <text evidence="1">The sequence shown here is derived from an EMBL/GenBank/DDBJ whole genome shotgun (WGS) entry which is preliminary data.</text>
</comment>
<dbReference type="GeneID" id="55643007"/>
<dbReference type="EMBL" id="RBOJ01000057">
    <property type="protein sequence ID" value="RMM51492.1"/>
    <property type="molecule type" value="Genomic_DNA"/>
</dbReference>